<accession>A2FN94</accession>
<dbReference type="InterPro" id="IPR050344">
    <property type="entry name" value="Peptidase_M1_aminopeptidases"/>
</dbReference>
<reference evidence="10" key="1">
    <citation type="submission" date="2006-10" db="EMBL/GenBank/DDBJ databases">
        <authorList>
            <person name="Amadeo P."/>
            <person name="Zhao Q."/>
            <person name="Wortman J."/>
            <person name="Fraser-Liggett C."/>
            <person name="Carlton J."/>
        </authorList>
    </citation>
    <scope>NUCLEOTIDE SEQUENCE</scope>
    <source>
        <strain evidence="10">G3</strain>
    </source>
</reference>
<dbReference type="SUPFAM" id="SSF63737">
    <property type="entry name" value="Leukotriene A4 hydrolase N-terminal domain"/>
    <property type="match status" value="1"/>
</dbReference>
<dbReference type="Proteomes" id="UP000001542">
    <property type="component" value="Unassembled WGS sequence"/>
</dbReference>
<feature type="domain" description="Aminopeptidase N-like N-terminal" evidence="9">
    <location>
        <begin position="5"/>
        <end position="167"/>
    </location>
</feature>
<evidence type="ECO:0000256" key="6">
    <source>
        <dbReference type="ARBA" id="ARBA00022833"/>
    </source>
</evidence>
<organism evidence="10 11">
    <name type="scientific">Trichomonas vaginalis (strain ATCC PRA-98 / G3)</name>
    <dbReference type="NCBI Taxonomy" id="412133"/>
    <lineage>
        <taxon>Eukaryota</taxon>
        <taxon>Metamonada</taxon>
        <taxon>Parabasalia</taxon>
        <taxon>Trichomonadida</taxon>
        <taxon>Trichomonadidae</taxon>
        <taxon>Trichomonas</taxon>
    </lineage>
</organism>
<keyword evidence="3" id="KW-0645">Protease</keyword>
<keyword evidence="6" id="KW-0862">Zinc</keyword>
<keyword evidence="4" id="KW-0479">Metal-binding</keyword>
<dbReference type="PRINTS" id="PR00756">
    <property type="entry name" value="ALADIPTASE"/>
</dbReference>
<dbReference type="OMA" id="FRKNICE"/>
<keyword evidence="5" id="KW-0378">Hydrolase</keyword>
<dbReference type="eggNOG" id="KOG1046">
    <property type="taxonomic scope" value="Eukaryota"/>
</dbReference>
<evidence type="ECO:0000256" key="1">
    <source>
        <dbReference type="ARBA" id="ARBA00001947"/>
    </source>
</evidence>
<dbReference type="InParanoid" id="A2FN94"/>
<evidence type="ECO:0000259" key="9">
    <source>
        <dbReference type="Pfam" id="PF17900"/>
    </source>
</evidence>
<dbReference type="SMR" id="A2FN94"/>
<sequence length="620" mass="71973">MNGRPLRYILDLTFDKEFKSFSGSVQIIVEGFKEKEIVNFDAKPNLDIQNVYINDEKVVFERSESIITTCCSIIPQKFCFNFSGTFNSGDHGIIVKDNCVITQCEADFASCIFPCFDNPENRVKISLTIHHDKEHVALSNCLPEYITEKDGITTTIFKETLPIPLYLFAFCIGKFDCVETVTKRGLPIKIYSIPEMTEYANSITENIPIIIDYLENYTETPLPLEVLQFLICREQTGMENFGLIIYGPNSSLTNMKKAREATINDAFSVFVHEIVHHWISCIVSISDWESVWIKEGFTTFMTRYVLSKTFPSLDKANNYIIREFLPTLKMNVKRPILYCNMTVQDYFNTDTSYTKASCLFHTLFQWFGEENFRKNICELIKNLYLADVNLEKFAKFMKLDENFIQKWLKYSGIPTLVYDGSNITNNSDLEIPIHVTIFNENNFDVKKLFIKEKDTELIYNAAVINNNVESLTFVRYSREYLMKLEKLFDELVINENHVALLIYSYTSAYESHEIDAKEIIELLYLTRRYESKQVVQPAIQILFKVCEDVKSEFDPNYLFNYFDVRGKEIGCNAGPDKIMLIINRLLPYIEIDKITQSMQGKFGKNAIKAIRTKIFNHGKK</sequence>
<name>A2FN94_TRIV3</name>
<dbReference type="STRING" id="5722.A2FN94"/>
<dbReference type="VEuPathDB" id="TrichDB:TVAG_336080"/>
<reference evidence="10" key="2">
    <citation type="journal article" date="2007" name="Science">
        <title>Draft genome sequence of the sexually transmitted pathogen Trichomonas vaginalis.</title>
        <authorList>
            <person name="Carlton J.M."/>
            <person name="Hirt R.P."/>
            <person name="Silva J.C."/>
            <person name="Delcher A.L."/>
            <person name="Schatz M."/>
            <person name="Zhao Q."/>
            <person name="Wortman J.R."/>
            <person name="Bidwell S.L."/>
            <person name="Alsmark U.C.M."/>
            <person name="Besteiro S."/>
            <person name="Sicheritz-Ponten T."/>
            <person name="Noel C.J."/>
            <person name="Dacks J.B."/>
            <person name="Foster P.G."/>
            <person name="Simillion C."/>
            <person name="Van de Peer Y."/>
            <person name="Miranda-Saavedra D."/>
            <person name="Barton G.J."/>
            <person name="Westrop G.D."/>
            <person name="Mueller S."/>
            <person name="Dessi D."/>
            <person name="Fiori P.L."/>
            <person name="Ren Q."/>
            <person name="Paulsen I."/>
            <person name="Zhang H."/>
            <person name="Bastida-Corcuera F.D."/>
            <person name="Simoes-Barbosa A."/>
            <person name="Brown M.T."/>
            <person name="Hayes R.D."/>
            <person name="Mukherjee M."/>
            <person name="Okumura C.Y."/>
            <person name="Schneider R."/>
            <person name="Smith A.J."/>
            <person name="Vanacova S."/>
            <person name="Villalvazo M."/>
            <person name="Haas B.J."/>
            <person name="Pertea M."/>
            <person name="Feldblyum T.V."/>
            <person name="Utterback T.R."/>
            <person name="Shu C.L."/>
            <person name="Osoegawa K."/>
            <person name="de Jong P.J."/>
            <person name="Hrdy I."/>
            <person name="Horvathova L."/>
            <person name="Zubacova Z."/>
            <person name="Dolezal P."/>
            <person name="Malik S.B."/>
            <person name="Logsdon J.M. Jr."/>
            <person name="Henze K."/>
            <person name="Gupta A."/>
            <person name="Wang C.C."/>
            <person name="Dunne R.L."/>
            <person name="Upcroft J.A."/>
            <person name="Upcroft P."/>
            <person name="White O."/>
            <person name="Salzberg S.L."/>
            <person name="Tang P."/>
            <person name="Chiu C.-H."/>
            <person name="Lee Y.-S."/>
            <person name="Embley T.M."/>
            <person name="Coombs G.H."/>
            <person name="Mottram J.C."/>
            <person name="Tachezy J."/>
            <person name="Fraser-Liggett C.M."/>
            <person name="Johnson P.J."/>
        </authorList>
    </citation>
    <scope>NUCLEOTIDE SEQUENCE [LARGE SCALE GENOMIC DNA]</scope>
    <source>
        <strain evidence="10">G3</strain>
    </source>
</reference>
<dbReference type="RefSeq" id="XP_001306552.1">
    <property type="nucleotide sequence ID" value="XM_001306551.1"/>
</dbReference>
<dbReference type="Pfam" id="PF17900">
    <property type="entry name" value="Peptidase_M1_N"/>
    <property type="match status" value="1"/>
</dbReference>
<feature type="domain" description="Peptidase M1 membrane alanine aminopeptidase" evidence="8">
    <location>
        <begin position="210"/>
        <end position="398"/>
    </location>
</feature>
<dbReference type="OrthoDB" id="8182982at2759"/>
<dbReference type="VEuPathDB" id="TrichDB:TVAGG3_0795480"/>
<evidence type="ECO:0000313" key="10">
    <source>
        <dbReference type="EMBL" id="EAX93622.1"/>
    </source>
</evidence>
<dbReference type="GO" id="GO:0043171">
    <property type="term" value="P:peptide catabolic process"/>
    <property type="evidence" value="ECO:0000318"/>
    <property type="project" value="GO_Central"/>
</dbReference>
<keyword evidence="11" id="KW-1185">Reference proteome</keyword>
<dbReference type="SUPFAM" id="SSF55486">
    <property type="entry name" value="Metalloproteases ('zincins'), catalytic domain"/>
    <property type="match status" value="1"/>
</dbReference>
<dbReference type="EMBL" id="DS113901">
    <property type="protein sequence ID" value="EAX93622.1"/>
    <property type="molecule type" value="Genomic_DNA"/>
</dbReference>
<evidence type="ECO:0000256" key="2">
    <source>
        <dbReference type="ARBA" id="ARBA00010136"/>
    </source>
</evidence>
<dbReference type="PANTHER" id="PTHR11533">
    <property type="entry name" value="PROTEASE M1 ZINC METALLOPROTEASE"/>
    <property type="match status" value="1"/>
</dbReference>
<dbReference type="InterPro" id="IPR042097">
    <property type="entry name" value="Aminopeptidase_N-like_N_sf"/>
</dbReference>
<dbReference type="AlphaFoldDB" id="A2FN94"/>
<evidence type="ECO:0000259" key="8">
    <source>
        <dbReference type="Pfam" id="PF01433"/>
    </source>
</evidence>
<dbReference type="InterPro" id="IPR027268">
    <property type="entry name" value="Peptidase_M4/M1_CTD_sf"/>
</dbReference>
<dbReference type="InterPro" id="IPR001930">
    <property type="entry name" value="Peptidase_M1"/>
</dbReference>
<gene>
    <name evidence="10" type="ORF">TVAG_336080</name>
</gene>
<dbReference type="KEGG" id="tva:75672316"/>
<keyword evidence="10" id="KW-0031">Aminopeptidase</keyword>
<evidence type="ECO:0000256" key="5">
    <source>
        <dbReference type="ARBA" id="ARBA00022801"/>
    </source>
</evidence>
<keyword evidence="7" id="KW-0482">Metalloprotease</keyword>
<evidence type="ECO:0000256" key="3">
    <source>
        <dbReference type="ARBA" id="ARBA00022670"/>
    </source>
</evidence>
<dbReference type="InterPro" id="IPR045357">
    <property type="entry name" value="Aminopeptidase_N-like_N"/>
</dbReference>
<evidence type="ECO:0000256" key="4">
    <source>
        <dbReference type="ARBA" id="ARBA00022723"/>
    </source>
</evidence>
<comment type="similarity">
    <text evidence="2">Belongs to the peptidase M1 family.</text>
</comment>
<proteinExistence type="inferred from homology"/>
<comment type="cofactor">
    <cofactor evidence="1">
        <name>Zn(2+)</name>
        <dbReference type="ChEBI" id="CHEBI:29105"/>
    </cofactor>
</comment>
<protein>
    <submittedName>
        <fullName evidence="10">Clan MA, family M1, aminopeptidase N-like metallopeptidase</fullName>
    </submittedName>
</protein>
<dbReference type="Gene3D" id="2.60.40.1730">
    <property type="entry name" value="tricorn interacting facor f3 domain"/>
    <property type="match status" value="1"/>
</dbReference>
<dbReference type="InterPro" id="IPR014782">
    <property type="entry name" value="Peptidase_M1_dom"/>
</dbReference>
<evidence type="ECO:0000256" key="7">
    <source>
        <dbReference type="ARBA" id="ARBA00023049"/>
    </source>
</evidence>
<dbReference type="GO" id="GO:0070006">
    <property type="term" value="F:metalloaminopeptidase activity"/>
    <property type="evidence" value="ECO:0000318"/>
    <property type="project" value="GO_Central"/>
</dbReference>
<dbReference type="Pfam" id="PF01433">
    <property type="entry name" value="Peptidase_M1"/>
    <property type="match status" value="1"/>
</dbReference>
<dbReference type="GO" id="GO:0006508">
    <property type="term" value="P:proteolysis"/>
    <property type="evidence" value="ECO:0000318"/>
    <property type="project" value="GO_Central"/>
</dbReference>
<evidence type="ECO:0000313" key="11">
    <source>
        <dbReference type="Proteomes" id="UP000001542"/>
    </source>
</evidence>
<dbReference type="GO" id="GO:0008270">
    <property type="term" value="F:zinc ion binding"/>
    <property type="evidence" value="ECO:0007669"/>
    <property type="project" value="InterPro"/>
</dbReference>
<dbReference type="Gene3D" id="1.10.390.10">
    <property type="entry name" value="Neutral Protease Domain 2"/>
    <property type="match status" value="1"/>
</dbReference>
<dbReference type="PANTHER" id="PTHR11533:SF299">
    <property type="entry name" value="AMINOPEPTIDASE"/>
    <property type="match status" value="1"/>
</dbReference>